<comment type="caution">
    <text evidence="2">The sequence shown here is derived from an EMBL/GenBank/DDBJ whole genome shotgun (WGS) entry which is preliminary data.</text>
</comment>
<keyword evidence="3" id="KW-1185">Reference proteome</keyword>
<name>A0ABY6UFJ5_BIOOC</name>
<feature type="compositionally biased region" description="Polar residues" evidence="1">
    <location>
        <begin position="32"/>
        <end position="54"/>
    </location>
</feature>
<dbReference type="Proteomes" id="UP000766486">
    <property type="component" value="Unassembled WGS sequence"/>
</dbReference>
<evidence type="ECO:0000313" key="3">
    <source>
        <dbReference type="Proteomes" id="UP000766486"/>
    </source>
</evidence>
<evidence type="ECO:0000256" key="1">
    <source>
        <dbReference type="SAM" id="MobiDB-lite"/>
    </source>
</evidence>
<reference evidence="2 3" key="1">
    <citation type="submission" date="2019-06" db="EMBL/GenBank/DDBJ databases">
        <authorList>
            <person name="Broberg M."/>
        </authorList>
    </citation>
    <scope>NUCLEOTIDE SEQUENCE [LARGE SCALE GENOMIC DNA]</scope>
</reference>
<organism evidence="2 3">
    <name type="scientific">Bionectria ochroleuca</name>
    <name type="common">Gliocladium roseum</name>
    <dbReference type="NCBI Taxonomy" id="29856"/>
    <lineage>
        <taxon>Eukaryota</taxon>
        <taxon>Fungi</taxon>
        <taxon>Dikarya</taxon>
        <taxon>Ascomycota</taxon>
        <taxon>Pezizomycotina</taxon>
        <taxon>Sordariomycetes</taxon>
        <taxon>Hypocreomycetidae</taxon>
        <taxon>Hypocreales</taxon>
        <taxon>Bionectriaceae</taxon>
        <taxon>Clonostachys</taxon>
    </lineage>
</organism>
<dbReference type="EMBL" id="CABFNS010000795">
    <property type="protein sequence ID" value="VUC28951.1"/>
    <property type="molecule type" value="Genomic_DNA"/>
</dbReference>
<gene>
    <name evidence="2" type="ORF">CLO192961_LOCUS248250</name>
</gene>
<feature type="region of interest" description="Disordered" evidence="1">
    <location>
        <begin position="25"/>
        <end position="54"/>
    </location>
</feature>
<evidence type="ECO:0000313" key="2">
    <source>
        <dbReference type="EMBL" id="VUC28951.1"/>
    </source>
</evidence>
<proteinExistence type="predicted"/>
<evidence type="ECO:0008006" key="4">
    <source>
        <dbReference type="Google" id="ProtNLM"/>
    </source>
</evidence>
<protein>
    <recommendedName>
        <fullName evidence="4">Zn(2)-C6 fungal-type domain-containing protein</fullName>
    </recommendedName>
</protein>
<accession>A0ABY6UFJ5</accession>
<sequence>MRRCQERGVKCPGYAFNLRWAPKNQLHPPSPSASSYSQRHTVAHTGSSGLPANVRQRQTRLLSPKTGLVGHPSTGMDARIFHHSWLSRSPTSLLISSPSGAQLPASPDAWSYSMAADSLFPGPHMPQHLSLEGQLPLIPEPSFQPWPQGPVYSESLWNEASSQPPILLCSFGPRDLGPDEEEDEVEGVETSTVSSITLAELITSSKDSQTSTIVSVPQEVVNVPSASALRDHFFNEIISL</sequence>